<sequence length="233" mass="22811">MTRSIRGARRAAAVLAGTATAATLLLSGCGAGQIAETAAKVPTSVGTNAQSADNNFKVRNLSIDYLNTQGYPAGADAPMNVGLFNDSGEAVTVRVSSAGARAVVLAGAAGGTASASPSATTGSPSPEATSGSPSPGGSPSATPTEGAVAPSPTASPTRPAEIQIPARGFVILDETTGSWLQLSGLTEPLPPGGNIELTFDFGGTQVPVQAPVAVPLTPAPVATPVVGEDEGHE</sequence>
<feature type="region of interest" description="Disordered" evidence="1">
    <location>
        <begin position="111"/>
        <end position="160"/>
    </location>
</feature>
<organism evidence="3 4">
    <name type="scientific">Plantactinospora veratri</name>
    <dbReference type="NCBI Taxonomy" id="1436122"/>
    <lineage>
        <taxon>Bacteria</taxon>
        <taxon>Bacillati</taxon>
        <taxon>Actinomycetota</taxon>
        <taxon>Actinomycetes</taxon>
        <taxon>Micromonosporales</taxon>
        <taxon>Micromonosporaceae</taxon>
        <taxon>Plantactinospora</taxon>
    </lineage>
</organism>
<keyword evidence="4" id="KW-1185">Reference proteome</keyword>
<dbReference type="Gene3D" id="2.60.40.1890">
    <property type="entry name" value="PCu(A)C copper chaperone"/>
    <property type="match status" value="1"/>
</dbReference>
<proteinExistence type="predicted"/>
<evidence type="ECO:0000313" key="4">
    <source>
        <dbReference type="Proteomes" id="UP001339911"/>
    </source>
</evidence>
<feature type="signal peptide" evidence="2">
    <location>
        <begin position="1"/>
        <end position="21"/>
    </location>
</feature>
<dbReference type="Proteomes" id="UP001339911">
    <property type="component" value="Unassembled WGS sequence"/>
</dbReference>
<dbReference type="EMBL" id="JAZGQL010000007">
    <property type="protein sequence ID" value="MEE6307519.1"/>
    <property type="molecule type" value="Genomic_DNA"/>
</dbReference>
<evidence type="ECO:0008006" key="5">
    <source>
        <dbReference type="Google" id="ProtNLM"/>
    </source>
</evidence>
<dbReference type="PROSITE" id="PS51257">
    <property type="entry name" value="PROKAR_LIPOPROTEIN"/>
    <property type="match status" value="1"/>
</dbReference>
<keyword evidence="2" id="KW-0732">Signal</keyword>
<accession>A0ABU7SC52</accession>
<reference evidence="3 4" key="1">
    <citation type="submission" date="2024-01" db="EMBL/GenBank/DDBJ databases">
        <title>Genome insights into Plantactinospora veratri sp. nov.</title>
        <authorList>
            <person name="Wang L."/>
        </authorList>
    </citation>
    <scope>NUCLEOTIDE SEQUENCE [LARGE SCALE GENOMIC DNA]</scope>
    <source>
        <strain evidence="3 4">NEAU-FHS4</strain>
    </source>
</reference>
<evidence type="ECO:0000256" key="1">
    <source>
        <dbReference type="SAM" id="MobiDB-lite"/>
    </source>
</evidence>
<feature type="chain" id="PRO_5046237524" description="Copper chaperone PCu(A)C" evidence="2">
    <location>
        <begin position="22"/>
        <end position="233"/>
    </location>
</feature>
<comment type="caution">
    <text evidence="3">The sequence shown here is derived from an EMBL/GenBank/DDBJ whole genome shotgun (WGS) entry which is preliminary data.</text>
</comment>
<evidence type="ECO:0000256" key="2">
    <source>
        <dbReference type="SAM" id="SignalP"/>
    </source>
</evidence>
<gene>
    <name evidence="3" type="ORF">V1634_11870</name>
</gene>
<dbReference type="RefSeq" id="WP_331207802.1">
    <property type="nucleotide sequence ID" value="NZ_JAZGQL010000007.1"/>
</dbReference>
<name>A0ABU7SC52_9ACTN</name>
<evidence type="ECO:0000313" key="3">
    <source>
        <dbReference type="EMBL" id="MEE6307519.1"/>
    </source>
</evidence>
<protein>
    <recommendedName>
        <fullName evidence="5">Copper chaperone PCu(A)C</fullName>
    </recommendedName>
</protein>
<dbReference type="InterPro" id="IPR036182">
    <property type="entry name" value="PCuAC_sf"/>
</dbReference>